<dbReference type="EMBL" id="RXIC02000022">
    <property type="protein sequence ID" value="KAB1217368.1"/>
    <property type="molecule type" value="Genomic_DNA"/>
</dbReference>
<accession>A0A6A1W0P4</accession>
<gene>
    <name evidence="1" type="ORF">CJ030_MR4G020953</name>
</gene>
<proteinExistence type="predicted"/>
<evidence type="ECO:0000313" key="1">
    <source>
        <dbReference type="EMBL" id="KAB1217368.1"/>
    </source>
</evidence>
<dbReference type="AlphaFoldDB" id="A0A6A1W0P4"/>
<protein>
    <submittedName>
        <fullName evidence="1">Uncharacterized protein</fullName>
    </submittedName>
</protein>
<evidence type="ECO:0000313" key="2">
    <source>
        <dbReference type="Proteomes" id="UP000516437"/>
    </source>
</evidence>
<organism evidence="1 2">
    <name type="scientific">Morella rubra</name>
    <name type="common">Chinese bayberry</name>
    <dbReference type="NCBI Taxonomy" id="262757"/>
    <lineage>
        <taxon>Eukaryota</taxon>
        <taxon>Viridiplantae</taxon>
        <taxon>Streptophyta</taxon>
        <taxon>Embryophyta</taxon>
        <taxon>Tracheophyta</taxon>
        <taxon>Spermatophyta</taxon>
        <taxon>Magnoliopsida</taxon>
        <taxon>eudicotyledons</taxon>
        <taxon>Gunneridae</taxon>
        <taxon>Pentapetalae</taxon>
        <taxon>rosids</taxon>
        <taxon>fabids</taxon>
        <taxon>Fagales</taxon>
        <taxon>Myricaceae</taxon>
        <taxon>Morella</taxon>
    </lineage>
</organism>
<keyword evidence="2" id="KW-1185">Reference proteome</keyword>
<reference evidence="1 2" key="1">
    <citation type="journal article" date="2019" name="Plant Biotechnol. J.">
        <title>The red bayberry genome and genetic basis of sex determination.</title>
        <authorList>
            <person name="Jia H.M."/>
            <person name="Jia H.J."/>
            <person name="Cai Q.L."/>
            <person name="Wang Y."/>
            <person name="Zhao H.B."/>
            <person name="Yang W.F."/>
            <person name="Wang G.Y."/>
            <person name="Li Y.H."/>
            <person name="Zhan D.L."/>
            <person name="Shen Y.T."/>
            <person name="Niu Q.F."/>
            <person name="Chang L."/>
            <person name="Qiu J."/>
            <person name="Zhao L."/>
            <person name="Xie H.B."/>
            <person name="Fu W.Y."/>
            <person name="Jin J."/>
            <person name="Li X.W."/>
            <person name="Jiao Y."/>
            <person name="Zhou C.C."/>
            <person name="Tu T."/>
            <person name="Chai C.Y."/>
            <person name="Gao J.L."/>
            <person name="Fan L.J."/>
            <person name="van de Weg E."/>
            <person name="Wang J.Y."/>
            <person name="Gao Z.S."/>
        </authorList>
    </citation>
    <scope>NUCLEOTIDE SEQUENCE [LARGE SCALE GENOMIC DNA]</scope>
    <source>
        <tissue evidence="1">Leaves</tissue>
    </source>
</reference>
<sequence length="148" mass="15799">MAAAMVRHGLVPPLATKHGNITIRVSFIGLDPRLNHGGLHGPPWLGSASGYKARPVYTEAQAASTRTPRPTQAGLNRSSSCEHENTKVRTNAIVLLHAGIPVFNLIAVVVRVVQGRTGAANGPYFSALLDCRNNRRKNGREFGVVSNG</sequence>
<dbReference type="Proteomes" id="UP000516437">
    <property type="component" value="Chromosome 4"/>
</dbReference>
<comment type="caution">
    <text evidence="1">The sequence shown here is derived from an EMBL/GenBank/DDBJ whole genome shotgun (WGS) entry which is preliminary data.</text>
</comment>
<name>A0A6A1W0P4_9ROSI</name>